<name>A0ABN1ZI73_9ACTN</name>
<dbReference type="SUPFAM" id="SSF49319">
    <property type="entry name" value="Actinoxanthin-like"/>
    <property type="match status" value="1"/>
</dbReference>
<dbReference type="Proteomes" id="UP001501470">
    <property type="component" value="Unassembled WGS sequence"/>
</dbReference>
<feature type="signal peptide" evidence="3">
    <location>
        <begin position="1"/>
        <end position="27"/>
    </location>
</feature>
<feature type="region of interest" description="Disordered" evidence="1">
    <location>
        <begin position="389"/>
        <end position="412"/>
    </location>
</feature>
<keyword evidence="5" id="KW-1185">Reference proteome</keyword>
<feature type="transmembrane region" description="Helical" evidence="2">
    <location>
        <begin position="246"/>
        <end position="266"/>
    </location>
</feature>
<evidence type="ECO:0000313" key="4">
    <source>
        <dbReference type="EMBL" id="GAA1499632.1"/>
    </source>
</evidence>
<sequence>MPPAAARAVAVLCGLLLAVLPAAPARADGMTASAAAPSAKPGATLRITGAGWPAGQLLQLVTCGELAMTGSGACDMRAAVATPARADGTFGVDIRVGDPPRPCPCVVHVALVGTGASGHVDVPLDIPGHATGPAPTAASTIARLDVVRIRLTGRPSWTEWFGARAERTLVYEVRNPGAQSLRELPLNVRVGKGGGDPAEAPRSGEIRPGETREYRVPVTIPFAAFGRYQVRADIAGLGAASVGYDAYPWGLLALNVFGVALIVLGVHRRLKARRHRDTLVPQSADPLLLPPLVRVPALGAVLVFDDAPGANRLRRKARAQISAATLRELIGEPDGDGGTAIVDLAALDTVLAGGRPASDVPEAGGSAAVVDLGELDAYLAGHADADDWRAALQRPSRKGRPGRRKRSPDVGA</sequence>
<dbReference type="EMBL" id="BAAAQD010000001">
    <property type="protein sequence ID" value="GAA1499632.1"/>
    <property type="molecule type" value="Genomic_DNA"/>
</dbReference>
<keyword evidence="2" id="KW-0812">Transmembrane</keyword>
<organism evidence="4 5">
    <name type="scientific">Dactylosporangium maewongense</name>
    <dbReference type="NCBI Taxonomy" id="634393"/>
    <lineage>
        <taxon>Bacteria</taxon>
        <taxon>Bacillati</taxon>
        <taxon>Actinomycetota</taxon>
        <taxon>Actinomycetes</taxon>
        <taxon>Micromonosporales</taxon>
        <taxon>Micromonosporaceae</taxon>
        <taxon>Dactylosporangium</taxon>
    </lineage>
</organism>
<gene>
    <name evidence="4" type="ORF">GCM10009827_002480</name>
</gene>
<keyword evidence="2" id="KW-1133">Transmembrane helix</keyword>
<accession>A0ABN1ZI73</accession>
<evidence type="ECO:0000256" key="3">
    <source>
        <dbReference type="SAM" id="SignalP"/>
    </source>
</evidence>
<evidence type="ECO:0000256" key="2">
    <source>
        <dbReference type="SAM" id="Phobius"/>
    </source>
</evidence>
<protein>
    <submittedName>
        <fullName evidence="4">Uncharacterized protein</fullName>
    </submittedName>
</protein>
<keyword evidence="3" id="KW-0732">Signal</keyword>
<dbReference type="InterPro" id="IPR027273">
    <property type="entry name" value="Neocarzinostatin-like"/>
</dbReference>
<evidence type="ECO:0000313" key="5">
    <source>
        <dbReference type="Proteomes" id="UP001501470"/>
    </source>
</evidence>
<dbReference type="Gene3D" id="2.60.40.230">
    <property type="entry name" value="Neocarzinostatin-like"/>
    <property type="match status" value="1"/>
</dbReference>
<comment type="caution">
    <text evidence="4">The sequence shown here is derived from an EMBL/GenBank/DDBJ whole genome shotgun (WGS) entry which is preliminary data.</text>
</comment>
<feature type="compositionally biased region" description="Basic residues" evidence="1">
    <location>
        <begin position="395"/>
        <end position="406"/>
    </location>
</feature>
<keyword evidence="2" id="KW-0472">Membrane</keyword>
<feature type="chain" id="PRO_5046765283" evidence="3">
    <location>
        <begin position="28"/>
        <end position="412"/>
    </location>
</feature>
<proteinExistence type="predicted"/>
<evidence type="ECO:0000256" key="1">
    <source>
        <dbReference type="SAM" id="MobiDB-lite"/>
    </source>
</evidence>
<reference evidence="4 5" key="1">
    <citation type="journal article" date="2019" name="Int. J. Syst. Evol. Microbiol.">
        <title>The Global Catalogue of Microorganisms (GCM) 10K type strain sequencing project: providing services to taxonomists for standard genome sequencing and annotation.</title>
        <authorList>
            <consortium name="The Broad Institute Genomics Platform"/>
            <consortium name="The Broad Institute Genome Sequencing Center for Infectious Disease"/>
            <person name="Wu L."/>
            <person name="Ma J."/>
        </authorList>
    </citation>
    <scope>NUCLEOTIDE SEQUENCE [LARGE SCALE GENOMIC DNA]</scope>
    <source>
        <strain evidence="4 5">JCM 15933</strain>
    </source>
</reference>